<reference evidence="2" key="1">
    <citation type="journal article" date="2015" name="Genome Announc.">
        <title>Whole-Genome Sequences of 80 Environmental and Clinical Isolates of Burkholderia pseudomallei.</title>
        <authorList>
            <person name="Johnson S.L."/>
            <person name="Baker A.L."/>
            <person name="Chain P.S."/>
            <person name="Currie B.J."/>
            <person name="Daligault H.E."/>
            <person name="Davenport K.W."/>
            <person name="Davis C.B."/>
            <person name="Inglis T.J."/>
            <person name="Kaestli M."/>
            <person name="Koren S."/>
            <person name="Mayo M."/>
            <person name="Merritt A.J."/>
            <person name="Price E.P."/>
            <person name="Sarovich D.S."/>
            <person name="Warner J."/>
            <person name="Rosovitz M.J."/>
        </authorList>
    </citation>
    <scope>NUCLEOTIDE SEQUENCE [LARGE SCALE GENOMIC DNA]</scope>
    <source>
        <strain evidence="2">DSM 2030</strain>
    </source>
</reference>
<dbReference type="Proteomes" id="UP000029669">
    <property type="component" value="Chromosome"/>
</dbReference>
<dbReference type="AlphaFoldDB" id="A0A097AQM4"/>
<evidence type="ECO:0000313" key="1">
    <source>
        <dbReference type="EMBL" id="AIS52136.1"/>
    </source>
</evidence>
<dbReference type="HOGENOM" id="CLU_2977790_0_0_9"/>
<dbReference type="RefSeq" id="WP_236617424.1">
    <property type="nucleotide sequence ID" value="NZ_CP009170.1"/>
</dbReference>
<sequence length="58" mass="7003">MLLDIRHIVGIILLFVQGLMKIIRESKDFYELERGIHELNKKYQDNFLSGQQKRWIKS</sequence>
<gene>
    <name evidence="1" type="ORF">TKV_c09570</name>
</gene>
<dbReference type="STRING" id="2325.TKV_c09570"/>
<organism evidence="1 2">
    <name type="scientific">Thermoanaerobacter kivui</name>
    <name type="common">Acetogenium kivui</name>
    <dbReference type="NCBI Taxonomy" id="2325"/>
    <lineage>
        <taxon>Bacteria</taxon>
        <taxon>Bacillati</taxon>
        <taxon>Bacillota</taxon>
        <taxon>Clostridia</taxon>
        <taxon>Thermoanaerobacterales</taxon>
        <taxon>Thermoanaerobacteraceae</taxon>
        <taxon>Thermoanaerobacter</taxon>
    </lineage>
</organism>
<evidence type="ECO:0000313" key="2">
    <source>
        <dbReference type="Proteomes" id="UP000029669"/>
    </source>
</evidence>
<dbReference type="KEGG" id="tki:TKV_c09570"/>
<dbReference type="EMBL" id="CP009170">
    <property type="protein sequence ID" value="AIS52136.1"/>
    <property type="molecule type" value="Genomic_DNA"/>
</dbReference>
<keyword evidence="2" id="KW-1185">Reference proteome</keyword>
<name>A0A097AQM4_THEKI</name>
<accession>A0A097AQM4</accession>
<proteinExistence type="predicted"/>
<protein>
    <submittedName>
        <fullName evidence="1">Uncharacterized protein</fullName>
    </submittedName>
</protein>